<organism evidence="2 3">
    <name type="scientific">Frankliniella fusca</name>
    <dbReference type="NCBI Taxonomy" id="407009"/>
    <lineage>
        <taxon>Eukaryota</taxon>
        <taxon>Metazoa</taxon>
        <taxon>Ecdysozoa</taxon>
        <taxon>Arthropoda</taxon>
        <taxon>Hexapoda</taxon>
        <taxon>Insecta</taxon>
        <taxon>Pterygota</taxon>
        <taxon>Neoptera</taxon>
        <taxon>Paraneoptera</taxon>
        <taxon>Thysanoptera</taxon>
        <taxon>Terebrantia</taxon>
        <taxon>Thripoidea</taxon>
        <taxon>Thripidae</taxon>
        <taxon>Frankliniella</taxon>
    </lineage>
</organism>
<dbReference type="InterPro" id="IPR002737">
    <property type="entry name" value="MEMO1_fam"/>
</dbReference>
<dbReference type="NCBIfam" id="TIGR04336">
    <property type="entry name" value="AmmeMemoSam_B"/>
    <property type="match status" value="1"/>
</dbReference>
<dbReference type="PANTHER" id="PTHR11060">
    <property type="entry name" value="PROTEIN MEMO1"/>
    <property type="match status" value="1"/>
</dbReference>
<evidence type="ECO:0000313" key="2">
    <source>
        <dbReference type="EMBL" id="KAK3911994.1"/>
    </source>
</evidence>
<accession>A0AAE1GZK6</accession>
<proteinExistence type="inferred from homology"/>
<comment type="caution">
    <text evidence="2">The sequence shown here is derived from an EMBL/GenBank/DDBJ whole genome shotgun (WGS) entry which is preliminary data.</text>
</comment>
<evidence type="ECO:0000256" key="1">
    <source>
        <dbReference type="ARBA" id="ARBA00006315"/>
    </source>
</evidence>
<evidence type="ECO:0000313" key="3">
    <source>
        <dbReference type="Proteomes" id="UP001219518"/>
    </source>
</evidence>
<comment type="similarity">
    <text evidence="1">Belongs to the MEMO1 family.</text>
</comment>
<dbReference type="Gene3D" id="3.40.830.10">
    <property type="entry name" value="LigB-like"/>
    <property type="match status" value="1"/>
</dbReference>
<name>A0AAE1GZK6_9NEOP</name>
<reference evidence="2" key="1">
    <citation type="submission" date="2021-07" db="EMBL/GenBank/DDBJ databases">
        <authorList>
            <person name="Catto M.A."/>
            <person name="Jacobson A."/>
            <person name="Kennedy G."/>
            <person name="Labadie P."/>
            <person name="Hunt B.G."/>
            <person name="Srinivasan R."/>
        </authorList>
    </citation>
    <scope>NUCLEOTIDE SEQUENCE</scope>
    <source>
        <strain evidence="2">PL_HMW_Pooled</strain>
        <tissue evidence="2">Head</tissue>
    </source>
</reference>
<gene>
    <name evidence="2" type="ORF">KUF71_021564</name>
</gene>
<keyword evidence="3" id="KW-1185">Reference proteome</keyword>
<sequence length="307" mass="34562">MLEAGILILEDFNFSPVSLDSLTSQRSKELGRQLEGWLSAADLSHGPARAIIAPHAGYQYCGACEAYAYRQISPVVVQRVFILGPSHHVRLAGCALSSATKYRTPLYDLKIDMQIYAELESTGHFERMNMTVDEDEHSIEMHLPYIAKVMEDYKDKFTIVPILVGSLSPEKEALYGRILAKYLADPQNLIVVSSDFCHWGQRFRYTFHERSWGQIYQSIEALDRKGMDIIETLNPSAFTEYLKKYGNTICGRHPIGVLLQAASYLIKEGDLNGQKLSMKFLQYAQSNQCCNMSDSSVSYASAALVFE</sequence>
<dbReference type="EMBL" id="JAHWGI010000289">
    <property type="protein sequence ID" value="KAK3911994.1"/>
    <property type="molecule type" value="Genomic_DNA"/>
</dbReference>
<protein>
    <submittedName>
        <fullName evidence="2">Protein MEMO1</fullName>
    </submittedName>
</protein>
<dbReference type="PANTHER" id="PTHR11060:SF0">
    <property type="entry name" value="PROTEIN MEMO1"/>
    <property type="match status" value="1"/>
</dbReference>
<dbReference type="Pfam" id="PF01875">
    <property type="entry name" value="Memo"/>
    <property type="match status" value="1"/>
</dbReference>
<reference evidence="2" key="2">
    <citation type="journal article" date="2023" name="BMC Genomics">
        <title>Pest status, molecular evolution, and epigenetic factors derived from the genome assembly of Frankliniella fusca, a thysanopteran phytovirus vector.</title>
        <authorList>
            <person name="Catto M.A."/>
            <person name="Labadie P.E."/>
            <person name="Jacobson A.L."/>
            <person name="Kennedy G.G."/>
            <person name="Srinivasan R."/>
            <person name="Hunt B.G."/>
        </authorList>
    </citation>
    <scope>NUCLEOTIDE SEQUENCE</scope>
    <source>
        <strain evidence="2">PL_HMW_Pooled</strain>
    </source>
</reference>
<dbReference type="Proteomes" id="UP001219518">
    <property type="component" value="Unassembled WGS sequence"/>
</dbReference>
<dbReference type="CDD" id="cd07361">
    <property type="entry name" value="MEMO_like"/>
    <property type="match status" value="1"/>
</dbReference>
<dbReference type="AlphaFoldDB" id="A0AAE1GZK6"/>
<dbReference type="HAMAP" id="MF_00055">
    <property type="entry name" value="MEMO1"/>
    <property type="match status" value="1"/>
</dbReference>